<feature type="non-terminal residue" evidence="1">
    <location>
        <position position="292"/>
    </location>
</feature>
<reference evidence="1" key="1">
    <citation type="submission" date="2018-05" db="EMBL/GenBank/DDBJ databases">
        <authorList>
            <person name="Lanie J.A."/>
            <person name="Ng W.-L."/>
            <person name="Kazmierczak K.M."/>
            <person name="Andrzejewski T.M."/>
            <person name="Davidsen T.M."/>
            <person name="Wayne K.J."/>
            <person name="Tettelin H."/>
            <person name="Glass J.I."/>
            <person name="Rusch D."/>
            <person name="Podicherti R."/>
            <person name="Tsui H.-C.T."/>
            <person name="Winkler M.E."/>
        </authorList>
    </citation>
    <scope>NUCLEOTIDE SEQUENCE</scope>
</reference>
<feature type="non-terminal residue" evidence="1">
    <location>
        <position position="1"/>
    </location>
</feature>
<accession>A0A382UPE7</accession>
<gene>
    <name evidence="1" type="ORF">METZ01_LOCUS388529</name>
</gene>
<evidence type="ECO:0000313" key="1">
    <source>
        <dbReference type="EMBL" id="SVD35675.1"/>
    </source>
</evidence>
<protein>
    <submittedName>
        <fullName evidence="1">Uncharacterized protein</fullName>
    </submittedName>
</protein>
<proteinExistence type="predicted"/>
<dbReference type="EMBL" id="UINC01145504">
    <property type="protein sequence ID" value="SVD35675.1"/>
    <property type="molecule type" value="Genomic_DNA"/>
</dbReference>
<organism evidence="1">
    <name type="scientific">marine metagenome</name>
    <dbReference type="NCBI Taxonomy" id="408172"/>
    <lineage>
        <taxon>unclassified sequences</taxon>
        <taxon>metagenomes</taxon>
        <taxon>ecological metagenomes</taxon>
    </lineage>
</organism>
<name>A0A382UPE7_9ZZZZ</name>
<sequence>RVRPSGFRDKFSTKMQRFFTGIKFLGYHFRIQSFVDDFLEYFHKVYGDFRTRDYGRMRADEIHGQFEDLQALLLTEWKAPIVNDYLCMVHFGLLKKLTQKWLGNLDDSLQNNLMCGNGNLESTEPTRELIRMAALAARTEGLPELLQGTPAADCHEALRQSTFEEFKARVADYISHYGFRCMNEMKLEETDLHQDPTFLYVCMRNYLRTGELDLEKYDQREQEIRARAEALVREHLGGWRYWVYRWSLKHARKAVRNRENTRFCRTRIYGVVRAMFQGIGNDFTARGILQKP</sequence>
<dbReference type="AlphaFoldDB" id="A0A382UPE7"/>